<reference evidence="1 3" key="1">
    <citation type="submission" date="2018-06" db="EMBL/GenBank/DDBJ databases">
        <authorList>
            <consortium name="Pathogen Informatics"/>
            <person name="Doyle S."/>
        </authorList>
    </citation>
    <scope>NUCLEOTIDE SEQUENCE [LARGE SCALE GENOMIC DNA]</scope>
    <source>
        <strain evidence="1 3">NCTC10571</strain>
    </source>
</reference>
<protein>
    <recommendedName>
        <fullName evidence="4">Rho termination factor, N-terminal domain</fullName>
    </recommendedName>
</protein>
<dbReference type="EMBL" id="UGPP01000003">
    <property type="protein sequence ID" value="STY91804.1"/>
    <property type="molecule type" value="Genomic_DNA"/>
</dbReference>
<dbReference type="RefSeq" id="WP_115152440.1">
    <property type="nucleotide sequence ID" value="NZ_UGPP01000002.1"/>
</dbReference>
<sequence>MPTIKDIKSIAKERNIEFPKKIRKAEMVHILQEKEGNNPCYAQYSCTNNECLWIKDCQKEYKKKS</sequence>
<dbReference type="AlphaFoldDB" id="A0A378PTJ4"/>
<name>A0A378PTJ4_9FIRM</name>
<evidence type="ECO:0000313" key="2">
    <source>
        <dbReference type="EMBL" id="STY91804.1"/>
    </source>
</evidence>
<accession>A0A378PTJ4</accession>
<evidence type="ECO:0000313" key="1">
    <source>
        <dbReference type="EMBL" id="STY91787.1"/>
    </source>
</evidence>
<gene>
    <name evidence="1" type="ORF">NCTC10571_02608</name>
    <name evidence="2" type="ORF">NCTC10571_02625</name>
</gene>
<dbReference type="Proteomes" id="UP000255234">
    <property type="component" value="Unassembled WGS sequence"/>
</dbReference>
<evidence type="ECO:0008006" key="4">
    <source>
        <dbReference type="Google" id="ProtNLM"/>
    </source>
</evidence>
<organism evidence="1 3">
    <name type="scientific">Megamonas hypermegale</name>
    <dbReference type="NCBI Taxonomy" id="158847"/>
    <lineage>
        <taxon>Bacteria</taxon>
        <taxon>Bacillati</taxon>
        <taxon>Bacillota</taxon>
        <taxon>Negativicutes</taxon>
        <taxon>Selenomonadales</taxon>
        <taxon>Selenomonadaceae</taxon>
        <taxon>Megamonas</taxon>
    </lineage>
</organism>
<dbReference type="EMBL" id="UGPP01000002">
    <property type="protein sequence ID" value="STY91787.1"/>
    <property type="molecule type" value="Genomic_DNA"/>
</dbReference>
<evidence type="ECO:0000313" key="3">
    <source>
        <dbReference type="Proteomes" id="UP000255234"/>
    </source>
</evidence>
<proteinExistence type="predicted"/>